<reference evidence="1" key="1">
    <citation type="submission" date="2020-11" db="EMBL/GenBank/DDBJ databases">
        <authorList>
            <person name="Huang H.-J."/>
            <person name="Li J.-M."/>
        </authorList>
    </citation>
    <scope>NUCLEOTIDE SEQUENCE</scope>
    <source>
        <strain evidence="1">FY-Q</strain>
    </source>
</reference>
<keyword evidence="1" id="KW-0167">Capsid protein</keyword>
<organism evidence="1">
    <name type="scientific">Bemisia tabaci bromo-like virus 1</name>
    <dbReference type="NCBI Taxonomy" id="2840001"/>
    <lineage>
        <taxon>Viruses</taxon>
        <taxon>Riboviria</taxon>
        <taxon>Orthornavirae</taxon>
        <taxon>Kitrinoviricota</taxon>
        <taxon>Alsuviricetes</taxon>
        <taxon>Martellivirales</taxon>
        <taxon>Bromoviridae</taxon>
    </lineage>
</organism>
<accession>A0A8E8KS15</accession>
<dbReference type="GO" id="GO:0005198">
    <property type="term" value="F:structural molecule activity"/>
    <property type="evidence" value="ECO:0007669"/>
    <property type="project" value="InterPro"/>
</dbReference>
<proteinExistence type="predicted"/>
<dbReference type="InterPro" id="IPR001337">
    <property type="entry name" value="TMV-like_coat"/>
</dbReference>
<sequence length="144" mass="16852">MPYQQQIPDNLLTSRWIKTRTLIKMIDAFERQNLGTRASKTLCLDLLNELSFFRPFSQNSRFPETSTYICLEESLWSGQLSNLRTLLSYKERPNDTNPSSSRERADQHVAIYRTLNAMRINAHASLGVYNRQTFEESLDLTWND</sequence>
<evidence type="ECO:0000313" key="1">
    <source>
        <dbReference type="EMBL" id="QWC36508.1"/>
    </source>
</evidence>
<keyword evidence="1" id="KW-0946">Virion</keyword>
<dbReference type="GO" id="GO:0019028">
    <property type="term" value="C:viral capsid"/>
    <property type="evidence" value="ECO:0007669"/>
    <property type="project" value="UniProtKB-KW"/>
</dbReference>
<dbReference type="EMBL" id="MW256700">
    <property type="protein sequence ID" value="QWC36508.1"/>
    <property type="molecule type" value="Genomic_RNA"/>
</dbReference>
<name>A0A8E8KS15_9BROM</name>
<protein>
    <submittedName>
        <fullName evidence="1">Coat protein</fullName>
    </submittedName>
</protein>
<reference evidence="1" key="2">
    <citation type="journal article" date="2021" name="NPJ Biofilms Microbiomes">
        <title>Diversity and infectivity of the RNA virome among different cryptic species of an agriculturally important insect vector: whitefly Bemisia tabaci.</title>
        <authorList>
            <person name="Huang H.J."/>
            <person name="Ye Z.X."/>
            <person name="Wang X."/>
            <person name="Yan X.T."/>
            <person name="Zhang Y."/>
            <person name="He Y.J."/>
            <person name="Qi Y.H."/>
            <person name="Zhang X.D."/>
            <person name="Zhuo J.C."/>
            <person name="Lu G."/>
            <person name="Lu J.B."/>
            <person name="Mao Q.Z."/>
            <person name="Sun Z.T."/>
            <person name="Yan F."/>
            <person name="Chen J.P."/>
            <person name="Zhang C.X."/>
            <person name="Li J.M."/>
        </authorList>
    </citation>
    <scope>NUCLEOTIDE SEQUENCE</scope>
    <source>
        <strain evidence="1">FY-Q</strain>
    </source>
</reference>
<dbReference type="Pfam" id="PF00721">
    <property type="entry name" value="TMV_coat"/>
    <property type="match status" value="1"/>
</dbReference>